<gene>
    <name evidence="2" type="ORF">QQS35_08865</name>
</gene>
<reference evidence="2 3" key="1">
    <citation type="submission" date="2023-06" db="EMBL/GenBank/DDBJ databases">
        <title>Aquibacillus rhizosphaerae LR5S19.</title>
        <authorList>
            <person name="Sun J.-Q."/>
        </authorList>
    </citation>
    <scope>NUCLEOTIDE SEQUENCE [LARGE SCALE GENOMIC DNA]</scope>
    <source>
        <strain evidence="2 3">LR5S19</strain>
    </source>
</reference>
<accession>A0ABT7L3W1</accession>
<name>A0ABT7L3W1_9BACI</name>
<keyword evidence="1" id="KW-0175">Coiled coil</keyword>
<dbReference type="Proteomes" id="UP001235343">
    <property type="component" value="Unassembled WGS sequence"/>
</dbReference>
<evidence type="ECO:0008006" key="4">
    <source>
        <dbReference type="Google" id="ProtNLM"/>
    </source>
</evidence>
<dbReference type="PROSITE" id="PS51257">
    <property type="entry name" value="PROKAR_LIPOPROTEIN"/>
    <property type="match status" value="1"/>
</dbReference>
<organism evidence="2 3">
    <name type="scientific">Aquibacillus rhizosphaerae</name>
    <dbReference type="NCBI Taxonomy" id="3051431"/>
    <lineage>
        <taxon>Bacteria</taxon>
        <taxon>Bacillati</taxon>
        <taxon>Bacillota</taxon>
        <taxon>Bacilli</taxon>
        <taxon>Bacillales</taxon>
        <taxon>Bacillaceae</taxon>
        <taxon>Aquibacillus</taxon>
    </lineage>
</organism>
<dbReference type="RefSeq" id="WP_285931634.1">
    <property type="nucleotide sequence ID" value="NZ_JASTZU010000031.1"/>
</dbReference>
<evidence type="ECO:0000313" key="2">
    <source>
        <dbReference type="EMBL" id="MDL4840555.1"/>
    </source>
</evidence>
<sequence length="463" mass="52152">MRKLTMLFLLILISGCGMKEQTEDESQRAEAIVEETSEAVEEVKEEKSSRSNESLEDLLTEVNLEAKLTEVCSNLKIEMTTAFLEADSHRPSIVGFCHNNGDVSLEQEPSYIAIANYDESTKVWAVDVREHEFMYQPSRFAGILQLDDTSERVVIQLYEDPATFGGTSAIVVSSENNKIVIERINSTVTQFGEFRTEGNEVIIEDDHTTESYTYSENSVTHTTHVNEVTTDADINITYNKVNDTPLFATFQSGKILDVEVGDIISFQPDKPLSLVDFQIRTSLKKLPDIPDTFVVGEGDIGETIEFGEYPYDEMIVYYVGDPYWFTSHEYLAELNKGNMPGSKVQLSTPNSEIKTILGDENLLSEYGLSGAMNLEYEQFVYAIPFLEEEGDVIYSVIRKLPFGTNLTGDDFIESWGEPTSTMTNMDSVDESLILHYALENDHYVHIYLHGPSTDAKAEKINLY</sequence>
<dbReference type="EMBL" id="JASTZU010000031">
    <property type="protein sequence ID" value="MDL4840555.1"/>
    <property type="molecule type" value="Genomic_DNA"/>
</dbReference>
<feature type="coiled-coil region" evidence="1">
    <location>
        <begin position="19"/>
        <end position="53"/>
    </location>
</feature>
<keyword evidence="3" id="KW-1185">Reference proteome</keyword>
<protein>
    <recommendedName>
        <fullName evidence="4">DUF4309 domain-containing protein</fullName>
    </recommendedName>
</protein>
<proteinExistence type="predicted"/>
<evidence type="ECO:0000313" key="3">
    <source>
        <dbReference type="Proteomes" id="UP001235343"/>
    </source>
</evidence>
<evidence type="ECO:0000256" key="1">
    <source>
        <dbReference type="SAM" id="Coils"/>
    </source>
</evidence>
<comment type="caution">
    <text evidence="2">The sequence shown here is derived from an EMBL/GenBank/DDBJ whole genome shotgun (WGS) entry which is preliminary data.</text>
</comment>